<accession>A0ABT5QLA6</accession>
<dbReference type="SMART" id="SM00849">
    <property type="entry name" value="Lactamase_B"/>
    <property type="match status" value="1"/>
</dbReference>
<dbReference type="RefSeq" id="WP_274142268.1">
    <property type="nucleotide sequence ID" value="NZ_JAJUBB010000007.1"/>
</dbReference>
<dbReference type="InterPro" id="IPR036866">
    <property type="entry name" value="RibonucZ/Hydroxyglut_hydro"/>
</dbReference>
<dbReference type="PANTHER" id="PTHR42951">
    <property type="entry name" value="METALLO-BETA-LACTAMASE DOMAIN-CONTAINING"/>
    <property type="match status" value="1"/>
</dbReference>
<dbReference type="InterPro" id="IPR050855">
    <property type="entry name" value="NDM-1-like"/>
</dbReference>
<comment type="caution">
    <text evidence="2">The sequence shown here is derived from an EMBL/GenBank/DDBJ whole genome shotgun (WGS) entry which is preliminary data.</text>
</comment>
<name>A0ABT5QLA6_9GAMM</name>
<feature type="domain" description="Metallo-beta-lactamase" evidence="1">
    <location>
        <begin position="14"/>
        <end position="213"/>
    </location>
</feature>
<dbReference type="EMBL" id="JAJUBB010000007">
    <property type="protein sequence ID" value="MDD1781763.1"/>
    <property type="molecule type" value="Genomic_DNA"/>
</dbReference>
<proteinExistence type="predicted"/>
<reference evidence="2" key="1">
    <citation type="submission" date="2021-12" db="EMBL/GenBank/DDBJ databases">
        <title>Enterovibrio ZSDZ35 sp. nov. and Enterovibrio ZSDZ42 sp. nov., isolated from coastal seawater in Qingdao.</title>
        <authorList>
            <person name="Zhang P."/>
        </authorList>
    </citation>
    <scope>NUCLEOTIDE SEQUENCE</scope>
    <source>
        <strain evidence="2">ZSDZ35</strain>
    </source>
</reference>
<dbReference type="SUPFAM" id="SSF56281">
    <property type="entry name" value="Metallo-hydrolase/oxidoreductase"/>
    <property type="match status" value="1"/>
</dbReference>
<evidence type="ECO:0000259" key="1">
    <source>
        <dbReference type="SMART" id="SM00849"/>
    </source>
</evidence>
<dbReference type="InterPro" id="IPR001279">
    <property type="entry name" value="Metallo-B-lactamas"/>
</dbReference>
<keyword evidence="3" id="KW-1185">Reference proteome</keyword>
<organism evidence="2 3">
    <name type="scientific">Enterovibrio qingdaonensis</name>
    <dbReference type="NCBI Taxonomy" id="2899818"/>
    <lineage>
        <taxon>Bacteria</taxon>
        <taxon>Pseudomonadati</taxon>
        <taxon>Pseudomonadota</taxon>
        <taxon>Gammaproteobacteria</taxon>
        <taxon>Vibrionales</taxon>
        <taxon>Vibrionaceae</taxon>
        <taxon>Enterovibrio</taxon>
    </lineage>
</organism>
<gene>
    <name evidence="2" type="ORF">LRP49_11210</name>
</gene>
<dbReference type="Proteomes" id="UP001149821">
    <property type="component" value="Unassembled WGS sequence"/>
</dbReference>
<sequence>MSDTPILHEIDGYIQTIYLAEYQKGLMLLDGCSRADVGVVLSYIAHSLDRPIEDLKWIVVTHMHPDHAGGAHRLRSITGCQIATGVATDEWYRGIDGIMMHWTDIALAKWMAKRMGKTPKRVWYDRRLHADLYLKDGDTLPGFSDWKVLETPGHTDRDISLHHPAMSTIYVADLMVTVKGRFIPPFPVFYPNRYRESLAKVFSLQAESIMLAHGGRVSPTQEDIQFLTNKIPKRPVTHWRSVKTKLKKLVGI</sequence>
<dbReference type="Pfam" id="PF00753">
    <property type="entry name" value="Lactamase_B"/>
    <property type="match status" value="1"/>
</dbReference>
<evidence type="ECO:0000313" key="2">
    <source>
        <dbReference type="EMBL" id="MDD1781763.1"/>
    </source>
</evidence>
<evidence type="ECO:0000313" key="3">
    <source>
        <dbReference type="Proteomes" id="UP001149821"/>
    </source>
</evidence>
<protein>
    <submittedName>
        <fullName evidence="2">MBL fold metallo-hydrolase</fullName>
    </submittedName>
</protein>
<dbReference type="Gene3D" id="3.60.15.10">
    <property type="entry name" value="Ribonuclease Z/Hydroxyacylglutathione hydrolase-like"/>
    <property type="match status" value="1"/>
</dbReference>